<accession>A0ABT6EZ97</accession>
<feature type="region of interest" description="Disordered" evidence="1">
    <location>
        <begin position="111"/>
        <end position="138"/>
    </location>
</feature>
<sequence>MSEQPTLYDQLPAEILSQLRLYQERHHLENLDAAVVHILQDYLTSTVPLMEQYEDVERRLNALGREVVQLRQQMPQNYDRLREQLAAVRLSHSGLLHNLRDRIAIVEQHLQINDDNEDTSGQPMGDRGMSDPSPSPNP</sequence>
<reference evidence="2" key="2">
    <citation type="submission" date="2022-01" db="EMBL/GenBank/DDBJ databases">
        <authorList>
            <person name="Zivanovic Y."/>
            <person name="Moreira D."/>
            <person name="Lopez-Garcia P."/>
        </authorList>
    </citation>
    <scope>NUCLEOTIDE SEQUENCE</scope>
    <source>
        <strain evidence="2">G9</strain>
    </source>
</reference>
<evidence type="ECO:0000313" key="3">
    <source>
        <dbReference type="Proteomes" id="UP001154265"/>
    </source>
</evidence>
<protein>
    <submittedName>
        <fullName evidence="2">Uncharacterized protein</fullName>
    </submittedName>
</protein>
<gene>
    <name evidence="2" type="ORF">L3556_08200</name>
</gene>
<dbReference type="RefSeq" id="WP_277866797.1">
    <property type="nucleotide sequence ID" value="NZ_JAKKUT010000002.1"/>
</dbReference>
<evidence type="ECO:0000313" key="2">
    <source>
        <dbReference type="EMBL" id="MDG2990907.1"/>
    </source>
</evidence>
<dbReference type="Proteomes" id="UP001154265">
    <property type="component" value="Unassembled WGS sequence"/>
</dbReference>
<reference evidence="2" key="1">
    <citation type="journal article" date="2022" name="Genome Biol. Evol.">
        <title>A New Gene Family Diagnostic for Intracellular Biomineralization of Amorphous Ca Carbonates by Cyanobacteria.</title>
        <authorList>
            <person name="Benzerara K."/>
            <person name="Duprat E."/>
            <person name="Bitard-Feildel T."/>
            <person name="Caumes G."/>
            <person name="Cassier-Chauvat C."/>
            <person name="Chauvat F."/>
            <person name="Dezi M."/>
            <person name="Diop S.I."/>
            <person name="Gaschignard G."/>
            <person name="Gorgen S."/>
            <person name="Gugger M."/>
            <person name="Lopez-Garcia P."/>
            <person name="Millet M."/>
            <person name="Skouri-Panet F."/>
            <person name="Moreira D."/>
            <person name="Callebaut I."/>
        </authorList>
    </citation>
    <scope>NUCLEOTIDE SEQUENCE</scope>
    <source>
        <strain evidence="2">G9</strain>
    </source>
</reference>
<comment type="caution">
    <text evidence="2">The sequence shown here is derived from an EMBL/GenBank/DDBJ whole genome shotgun (WGS) entry which is preliminary data.</text>
</comment>
<dbReference type="EMBL" id="JAKKUT010000002">
    <property type="protein sequence ID" value="MDG2990907.1"/>
    <property type="molecule type" value="Genomic_DNA"/>
</dbReference>
<name>A0ABT6EZ97_9SYNE</name>
<organism evidence="2 3">
    <name type="scientific">Candidatus Synechococcus calcipolaris G9</name>
    <dbReference type="NCBI Taxonomy" id="1497997"/>
    <lineage>
        <taxon>Bacteria</taxon>
        <taxon>Bacillati</taxon>
        <taxon>Cyanobacteriota</taxon>
        <taxon>Cyanophyceae</taxon>
        <taxon>Synechococcales</taxon>
        <taxon>Synechococcaceae</taxon>
        <taxon>Synechococcus</taxon>
    </lineage>
</organism>
<keyword evidence="3" id="KW-1185">Reference proteome</keyword>
<evidence type="ECO:0000256" key="1">
    <source>
        <dbReference type="SAM" id="MobiDB-lite"/>
    </source>
</evidence>
<proteinExistence type="predicted"/>